<evidence type="ECO:0000313" key="2">
    <source>
        <dbReference type="Proteomes" id="UP000276133"/>
    </source>
</evidence>
<keyword evidence="2" id="KW-1185">Reference proteome</keyword>
<dbReference type="Proteomes" id="UP000276133">
    <property type="component" value="Unassembled WGS sequence"/>
</dbReference>
<accession>A0A3M7QT68</accession>
<reference evidence="1 2" key="1">
    <citation type="journal article" date="2018" name="Sci. Rep.">
        <title>Genomic signatures of local adaptation to the degree of environmental predictability in rotifers.</title>
        <authorList>
            <person name="Franch-Gras L."/>
            <person name="Hahn C."/>
            <person name="Garcia-Roger E.M."/>
            <person name="Carmona M.J."/>
            <person name="Serra M."/>
            <person name="Gomez A."/>
        </authorList>
    </citation>
    <scope>NUCLEOTIDE SEQUENCE [LARGE SCALE GENOMIC DNA]</scope>
    <source>
        <strain evidence="1">HYR1</strain>
    </source>
</reference>
<name>A0A3M7QT68_BRAPC</name>
<proteinExistence type="predicted"/>
<gene>
    <name evidence="1" type="ORF">BpHYR1_054316</name>
</gene>
<sequence length="63" mass="7418">MSVSNGIIYFFFGNHHKCEILVFQMKQNFVDFTIRETKFNSVTLLNKIKETIILLNLYSEPTT</sequence>
<comment type="caution">
    <text evidence="1">The sequence shown here is derived from an EMBL/GenBank/DDBJ whole genome shotgun (WGS) entry which is preliminary data.</text>
</comment>
<dbReference type="AlphaFoldDB" id="A0A3M7QT68"/>
<protein>
    <submittedName>
        <fullName evidence="1">Uncharacterized protein</fullName>
    </submittedName>
</protein>
<evidence type="ECO:0000313" key="1">
    <source>
        <dbReference type="EMBL" id="RNA14251.1"/>
    </source>
</evidence>
<dbReference type="EMBL" id="REGN01005228">
    <property type="protein sequence ID" value="RNA14251.1"/>
    <property type="molecule type" value="Genomic_DNA"/>
</dbReference>
<organism evidence="1 2">
    <name type="scientific">Brachionus plicatilis</name>
    <name type="common">Marine rotifer</name>
    <name type="synonym">Brachionus muelleri</name>
    <dbReference type="NCBI Taxonomy" id="10195"/>
    <lineage>
        <taxon>Eukaryota</taxon>
        <taxon>Metazoa</taxon>
        <taxon>Spiralia</taxon>
        <taxon>Gnathifera</taxon>
        <taxon>Rotifera</taxon>
        <taxon>Eurotatoria</taxon>
        <taxon>Monogononta</taxon>
        <taxon>Pseudotrocha</taxon>
        <taxon>Ploima</taxon>
        <taxon>Brachionidae</taxon>
        <taxon>Brachionus</taxon>
    </lineage>
</organism>